<organism evidence="2 3">
    <name type="scientific">Frankia nepalensis</name>
    <dbReference type="NCBI Taxonomy" id="1836974"/>
    <lineage>
        <taxon>Bacteria</taxon>
        <taxon>Bacillati</taxon>
        <taxon>Actinomycetota</taxon>
        <taxon>Actinomycetes</taxon>
        <taxon>Frankiales</taxon>
        <taxon>Frankiaceae</taxon>
        <taxon>Frankia</taxon>
    </lineage>
</organism>
<reference evidence="2" key="1">
    <citation type="submission" date="2020-12" db="EMBL/GenBank/DDBJ databases">
        <title>Genomic characterization of non-nitrogen-fixing Frankia strains.</title>
        <authorList>
            <person name="Carlos-Shanley C."/>
            <person name="Guerra T."/>
            <person name="Hahn D."/>
        </authorList>
    </citation>
    <scope>NUCLEOTIDE SEQUENCE</scope>
    <source>
        <strain evidence="2">CN6</strain>
    </source>
</reference>
<evidence type="ECO:0000313" key="2">
    <source>
        <dbReference type="EMBL" id="MBL7632512.1"/>
    </source>
</evidence>
<dbReference type="Proteomes" id="UP000604475">
    <property type="component" value="Unassembled WGS sequence"/>
</dbReference>
<dbReference type="AlphaFoldDB" id="A0A937RLV2"/>
<feature type="domain" description="Orc1-like AAA ATPase" evidence="1">
    <location>
        <begin position="37"/>
        <end position="158"/>
    </location>
</feature>
<accession>A0A937RLV2</accession>
<sequence length="527" mass="58344">MSRRFNTAGPCVPTLHYMIPALSRLPEGPGLVDQNAYFVVHAPRQTGKTTALRALARDLTRQGQYAAVHFSCEEGEAAGDDYAAATRDILMQIRISAEQQLSAELRPPAWPSETESEGTLLHVALRTWAQACPRPLVLFFDEIDALRGQTLISVLRQLRAGFPDRPDEYPTSVALCGLRDVRDYKTLSGGDASRLGTASPFNVKLKSLRLGDFTPDEVAQLYGQHTAETGQRFAPGAVEHAYELTGGQPWLVNALAREVIEEIPVPASETITIEHLEAAKERLILARATHLDSLAAKLTEPRVQRIISALLAGDPLTLEPYNDDLTYVRDLGLIAPNAPVRVANPIYREVIVRVLSQSIQESVTANPHSFIRPDGGFDLLKVLDEFADWWIENGDFLIKGGFYHEVAPQLILMGYLQRVVNGGGQIEREYAIGSGRIDLHIRWPYTTPEGTHHLQREAIEIKTWQPGKSNPLPQGLKQLDRYLDRLQLDTGTLAIFDQRPRARAIDKRTKISTATSPAGRAITLLNG</sequence>
<proteinExistence type="predicted"/>
<dbReference type="Pfam" id="PF13191">
    <property type="entry name" value="AAA_16"/>
    <property type="match status" value="1"/>
</dbReference>
<dbReference type="EMBL" id="JAEACQ010000338">
    <property type="protein sequence ID" value="MBL7632512.1"/>
    <property type="molecule type" value="Genomic_DNA"/>
</dbReference>
<keyword evidence="3" id="KW-1185">Reference proteome</keyword>
<dbReference type="GO" id="GO:0016887">
    <property type="term" value="F:ATP hydrolysis activity"/>
    <property type="evidence" value="ECO:0007669"/>
    <property type="project" value="InterPro"/>
</dbReference>
<dbReference type="RefSeq" id="WP_202999037.1">
    <property type="nucleotide sequence ID" value="NZ_JADWYU010000081.1"/>
</dbReference>
<protein>
    <submittedName>
        <fullName evidence="2">AAA family ATPase</fullName>
    </submittedName>
</protein>
<comment type="caution">
    <text evidence="2">The sequence shown here is derived from an EMBL/GenBank/DDBJ whole genome shotgun (WGS) entry which is preliminary data.</text>
</comment>
<dbReference type="Gene3D" id="3.40.50.300">
    <property type="entry name" value="P-loop containing nucleotide triphosphate hydrolases"/>
    <property type="match status" value="1"/>
</dbReference>
<gene>
    <name evidence="2" type="ORF">I7412_36240</name>
</gene>
<dbReference type="InterPro" id="IPR027417">
    <property type="entry name" value="P-loop_NTPase"/>
</dbReference>
<name>A0A937RLV2_9ACTN</name>
<dbReference type="InterPro" id="IPR041664">
    <property type="entry name" value="AAA_16"/>
</dbReference>
<dbReference type="SUPFAM" id="SSF52540">
    <property type="entry name" value="P-loop containing nucleoside triphosphate hydrolases"/>
    <property type="match status" value="1"/>
</dbReference>
<evidence type="ECO:0000313" key="3">
    <source>
        <dbReference type="Proteomes" id="UP000604475"/>
    </source>
</evidence>
<evidence type="ECO:0000259" key="1">
    <source>
        <dbReference type="Pfam" id="PF13191"/>
    </source>
</evidence>